<dbReference type="AlphaFoldDB" id="A0A3A8JAL5"/>
<keyword evidence="2" id="KW-1185">Reference proteome</keyword>
<comment type="caution">
    <text evidence="1">The sequence shown here is derived from an EMBL/GenBank/DDBJ whole genome shotgun (WGS) entry which is preliminary data.</text>
</comment>
<reference evidence="2" key="1">
    <citation type="submission" date="2018-09" db="EMBL/GenBank/DDBJ databases">
        <authorList>
            <person name="Livingstone P.G."/>
            <person name="Whitworth D.E."/>
        </authorList>
    </citation>
    <scope>NUCLEOTIDE SEQUENCE [LARGE SCALE GENOMIC DNA]</scope>
    <source>
        <strain evidence="2">CA054A</strain>
    </source>
</reference>
<dbReference type="OrthoDB" id="5382854at2"/>
<accession>A0A3A8JAL5</accession>
<protein>
    <submittedName>
        <fullName evidence="1">Uncharacterized protein</fullName>
    </submittedName>
</protein>
<dbReference type="Proteomes" id="UP000268094">
    <property type="component" value="Unassembled WGS sequence"/>
</dbReference>
<dbReference type="EMBL" id="RAVZ01000032">
    <property type="protein sequence ID" value="RKG92098.1"/>
    <property type="molecule type" value="Genomic_DNA"/>
</dbReference>
<evidence type="ECO:0000313" key="1">
    <source>
        <dbReference type="EMBL" id="RKG92098.1"/>
    </source>
</evidence>
<evidence type="ECO:0000313" key="2">
    <source>
        <dbReference type="Proteomes" id="UP000268094"/>
    </source>
</evidence>
<dbReference type="RefSeq" id="WP_120539903.1">
    <property type="nucleotide sequence ID" value="NZ_RAVZ01000032.1"/>
</dbReference>
<gene>
    <name evidence="1" type="ORF">D7V88_07435</name>
</gene>
<organism evidence="1 2">
    <name type="scientific">Corallococcus terminator</name>
    <dbReference type="NCBI Taxonomy" id="2316733"/>
    <lineage>
        <taxon>Bacteria</taxon>
        <taxon>Pseudomonadati</taxon>
        <taxon>Myxococcota</taxon>
        <taxon>Myxococcia</taxon>
        <taxon>Myxococcales</taxon>
        <taxon>Cystobacterineae</taxon>
        <taxon>Myxococcaceae</taxon>
        <taxon>Corallococcus</taxon>
    </lineage>
</organism>
<name>A0A3A8JAL5_9BACT</name>
<proteinExistence type="predicted"/>
<sequence length="146" mass="16252">MSLRKDLIERAVEQFVAAIASILRARKEKRYGDARTLIRETSLDVLGMEYGTLILADAESTSRLLGTWARVRMLAKLVREDGELMLEQGDPLTADSRFLLSLELFLEAMSLGLNPDTEDATAIAELRGSIDTASLSERHQRMLAQA</sequence>